<evidence type="ECO:0000256" key="2">
    <source>
        <dbReference type="SAM" id="Phobius"/>
    </source>
</evidence>
<dbReference type="Proteomes" id="UP001500751">
    <property type="component" value="Unassembled WGS sequence"/>
</dbReference>
<proteinExistence type="predicted"/>
<feature type="transmembrane region" description="Helical" evidence="2">
    <location>
        <begin position="176"/>
        <end position="195"/>
    </location>
</feature>
<evidence type="ECO:0000313" key="4">
    <source>
        <dbReference type="Proteomes" id="UP001500751"/>
    </source>
</evidence>
<dbReference type="InterPro" id="IPR021125">
    <property type="entry name" value="DUF2127"/>
</dbReference>
<comment type="caution">
    <text evidence="3">The sequence shown here is derived from an EMBL/GenBank/DDBJ whole genome shotgun (WGS) entry which is preliminary data.</text>
</comment>
<evidence type="ECO:0000256" key="1">
    <source>
        <dbReference type="SAM" id="MobiDB-lite"/>
    </source>
</evidence>
<gene>
    <name evidence="3" type="ORF">GCM10009839_84300</name>
</gene>
<evidence type="ECO:0008006" key="5">
    <source>
        <dbReference type="Google" id="ProtNLM"/>
    </source>
</evidence>
<evidence type="ECO:0000313" key="3">
    <source>
        <dbReference type="EMBL" id="GAA2060647.1"/>
    </source>
</evidence>
<protein>
    <recommendedName>
        <fullName evidence="5">DUF2127 domain-containing protein</fullName>
    </recommendedName>
</protein>
<organism evidence="3 4">
    <name type="scientific">Catenulispora yoronensis</name>
    <dbReference type="NCBI Taxonomy" id="450799"/>
    <lineage>
        <taxon>Bacteria</taxon>
        <taxon>Bacillati</taxon>
        <taxon>Actinomycetota</taxon>
        <taxon>Actinomycetes</taxon>
        <taxon>Catenulisporales</taxon>
        <taxon>Catenulisporaceae</taxon>
        <taxon>Catenulispora</taxon>
    </lineage>
</organism>
<dbReference type="Pfam" id="PF09900">
    <property type="entry name" value="DUF2127"/>
    <property type="match status" value="1"/>
</dbReference>
<feature type="compositionally biased region" description="Low complexity" evidence="1">
    <location>
        <begin position="245"/>
        <end position="265"/>
    </location>
</feature>
<keyword evidence="2" id="KW-1133">Transmembrane helix</keyword>
<feature type="transmembrane region" description="Helical" evidence="2">
    <location>
        <begin position="119"/>
        <end position="139"/>
    </location>
</feature>
<name>A0ABN2VEQ5_9ACTN</name>
<keyword evidence="4" id="KW-1185">Reference proteome</keyword>
<accession>A0ABN2VEQ5</accession>
<dbReference type="EMBL" id="BAAAQN010000079">
    <property type="protein sequence ID" value="GAA2060647.1"/>
    <property type="molecule type" value="Genomic_DNA"/>
</dbReference>
<sequence>METVHGRAWRCLRCGDFVIGEPKGSGPADEAPIVPRGKALRDLLILRVLAVERIGRGVVIAFIAWAVWKFGSNQNAVRQLFESDLTAFKPLANHFGWDVEHAGVVERIRKAFDYKPKTVHVVAGLLAGYALLETVEGVGLWMSKRWGEYLTAVGTSIFLPLEVWDGLNKIHEHKSWIFAACTFAINVGAVVYLLVSKRLFGIRGGGEAFEAAKHADALLTVEIAACGGPKPHAREAAGEIALEKAAQQSREPQPQAQSQPQSQAATVLLPREPQAQAATVLLPQEPRSESATVQLSREPQPEEAAGGA</sequence>
<reference evidence="3 4" key="1">
    <citation type="journal article" date="2019" name="Int. J. Syst. Evol. Microbiol.">
        <title>The Global Catalogue of Microorganisms (GCM) 10K type strain sequencing project: providing services to taxonomists for standard genome sequencing and annotation.</title>
        <authorList>
            <consortium name="The Broad Institute Genomics Platform"/>
            <consortium name="The Broad Institute Genome Sequencing Center for Infectious Disease"/>
            <person name="Wu L."/>
            <person name="Ma J."/>
        </authorList>
    </citation>
    <scope>NUCLEOTIDE SEQUENCE [LARGE SCALE GENOMIC DNA]</scope>
    <source>
        <strain evidence="3 4">JCM 16014</strain>
    </source>
</reference>
<keyword evidence="2" id="KW-0472">Membrane</keyword>
<keyword evidence="2" id="KW-0812">Transmembrane</keyword>
<feature type="region of interest" description="Disordered" evidence="1">
    <location>
        <begin position="245"/>
        <end position="308"/>
    </location>
</feature>